<comment type="similarity">
    <text evidence="2">Belongs to the HAD-like hydrolase superfamily. CbbY/CbbZ/Gph/YieH family.</text>
</comment>
<name>A0A6L7EUV4_9ACTN</name>
<organism evidence="5 6">
    <name type="scientific">Nocardioides flavescens</name>
    <dbReference type="NCBI Taxonomy" id="2691959"/>
    <lineage>
        <taxon>Bacteria</taxon>
        <taxon>Bacillati</taxon>
        <taxon>Actinomycetota</taxon>
        <taxon>Actinomycetes</taxon>
        <taxon>Propionibacteriales</taxon>
        <taxon>Nocardioidaceae</taxon>
        <taxon>Nocardioides</taxon>
    </lineage>
</organism>
<dbReference type="InterPro" id="IPR036412">
    <property type="entry name" value="HAD-like_sf"/>
</dbReference>
<dbReference type="Pfam" id="PF00702">
    <property type="entry name" value="Hydrolase"/>
    <property type="match status" value="1"/>
</dbReference>
<evidence type="ECO:0000256" key="1">
    <source>
        <dbReference type="ARBA" id="ARBA00001946"/>
    </source>
</evidence>
<evidence type="ECO:0000256" key="3">
    <source>
        <dbReference type="ARBA" id="ARBA00022723"/>
    </source>
</evidence>
<keyword evidence="5" id="KW-0378">Hydrolase</keyword>
<dbReference type="SUPFAM" id="SSF56784">
    <property type="entry name" value="HAD-like"/>
    <property type="match status" value="1"/>
</dbReference>
<dbReference type="SFLD" id="SFLDS00003">
    <property type="entry name" value="Haloacid_Dehalogenase"/>
    <property type="match status" value="1"/>
</dbReference>
<dbReference type="PANTHER" id="PTHR46193:SF21">
    <property type="entry name" value="SLL1138 PROTEIN"/>
    <property type="match status" value="1"/>
</dbReference>
<keyword evidence="6" id="KW-1185">Reference proteome</keyword>
<dbReference type="InterPro" id="IPR023198">
    <property type="entry name" value="PGP-like_dom2"/>
</dbReference>
<evidence type="ECO:0000256" key="2">
    <source>
        <dbReference type="ARBA" id="ARBA00006171"/>
    </source>
</evidence>
<dbReference type="Gene3D" id="3.40.50.1000">
    <property type="entry name" value="HAD superfamily/HAD-like"/>
    <property type="match status" value="1"/>
</dbReference>
<dbReference type="PANTHER" id="PTHR46193">
    <property type="entry name" value="6-PHOSPHOGLUCONATE PHOSPHATASE"/>
    <property type="match status" value="1"/>
</dbReference>
<gene>
    <name evidence="5" type="ORF">GRQ65_16460</name>
</gene>
<dbReference type="InterPro" id="IPR023214">
    <property type="entry name" value="HAD_sf"/>
</dbReference>
<dbReference type="AlphaFoldDB" id="A0A6L7EUV4"/>
<dbReference type="InterPro" id="IPR006439">
    <property type="entry name" value="HAD-SF_hydro_IA"/>
</dbReference>
<keyword evidence="4" id="KW-0460">Magnesium</keyword>
<accession>A0A6L7EUV4</accession>
<sequence>MSPPLTEVGLGSSPVPGAADLARGWATRPGRAVLFDFNGTLSDDEPIIEAVYAELFAEHLGWQLTSSEYAVRLVGLSDREIVTRVVAEHGTGDPALVERLLAVRGERYREVVAVRSPIGSGARALVRRLHSAGVPMAVVTGAQRADVETVLARSEVGPYLRGVVAEEDVSRGKPDPEGFLLGAALLERSPADVLVFEDSAPGAEAAARAGMACIRVTRPLDVDLLQGTGI</sequence>
<dbReference type="NCBIfam" id="TIGR01509">
    <property type="entry name" value="HAD-SF-IA-v3"/>
    <property type="match status" value="1"/>
</dbReference>
<keyword evidence="3" id="KW-0479">Metal-binding</keyword>
<dbReference type="PRINTS" id="PR00413">
    <property type="entry name" value="HADHALOGNASE"/>
</dbReference>
<comment type="caution">
    <text evidence="5">The sequence shown here is derived from an EMBL/GenBank/DDBJ whole genome shotgun (WGS) entry which is preliminary data.</text>
</comment>
<dbReference type="Proteomes" id="UP000473325">
    <property type="component" value="Unassembled WGS sequence"/>
</dbReference>
<dbReference type="EMBL" id="WUEK01000010">
    <property type="protein sequence ID" value="MXG91143.1"/>
    <property type="molecule type" value="Genomic_DNA"/>
</dbReference>
<dbReference type="Gene3D" id="1.10.150.240">
    <property type="entry name" value="Putative phosphatase, domain 2"/>
    <property type="match status" value="1"/>
</dbReference>
<dbReference type="CDD" id="cd07505">
    <property type="entry name" value="HAD_BPGM-like"/>
    <property type="match status" value="1"/>
</dbReference>
<comment type="cofactor">
    <cofactor evidence="1">
        <name>Mg(2+)</name>
        <dbReference type="ChEBI" id="CHEBI:18420"/>
    </cofactor>
</comment>
<dbReference type="RefSeq" id="WP_160879058.1">
    <property type="nucleotide sequence ID" value="NZ_WUEK01000010.1"/>
</dbReference>
<dbReference type="GO" id="GO:0046872">
    <property type="term" value="F:metal ion binding"/>
    <property type="evidence" value="ECO:0007669"/>
    <property type="project" value="UniProtKB-KW"/>
</dbReference>
<dbReference type="GO" id="GO:0016787">
    <property type="term" value="F:hydrolase activity"/>
    <property type="evidence" value="ECO:0007669"/>
    <property type="project" value="UniProtKB-KW"/>
</dbReference>
<evidence type="ECO:0000256" key="4">
    <source>
        <dbReference type="ARBA" id="ARBA00022842"/>
    </source>
</evidence>
<proteinExistence type="inferred from homology"/>
<dbReference type="InterPro" id="IPR051600">
    <property type="entry name" value="Beta-PGM-like"/>
</dbReference>
<protein>
    <submittedName>
        <fullName evidence="5">HAD-IA family hydrolase</fullName>
    </submittedName>
</protein>
<dbReference type="SFLD" id="SFLDG01129">
    <property type="entry name" value="C1.5:_HAD__Beta-PGM__Phosphata"/>
    <property type="match status" value="1"/>
</dbReference>
<evidence type="ECO:0000313" key="5">
    <source>
        <dbReference type="EMBL" id="MXG91143.1"/>
    </source>
</evidence>
<reference evidence="5 6" key="1">
    <citation type="submission" date="2019-12" db="EMBL/GenBank/DDBJ databases">
        <authorList>
            <person name="Kun Z."/>
        </authorList>
    </citation>
    <scope>NUCLEOTIDE SEQUENCE [LARGE SCALE GENOMIC DNA]</scope>
    <source>
        <strain evidence="5 6">YIM 123512</strain>
    </source>
</reference>
<evidence type="ECO:0000313" key="6">
    <source>
        <dbReference type="Proteomes" id="UP000473325"/>
    </source>
</evidence>